<organism evidence="2 3">
    <name type="scientific">Bifidobacterium asteroides</name>
    <dbReference type="NCBI Taxonomy" id="1684"/>
    <lineage>
        <taxon>Bacteria</taxon>
        <taxon>Bacillati</taxon>
        <taxon>Actinomycetota</taxon>
        <taxon>Actinomycetes</taxon>
        <taxon>Bifidobacteriales</taxon>
        <taxon>Bifidobacteriaceae</taxon>
        <taxon>Bifidobacterium</taxon>
    </lineage>
</organism>
<feature type="transmembrane region" description="Helical" evidence="1">
    <location>
        <begin position="6"/>
        <end position="28"/>
    </location>
</feature>
<accession>A0A6N7TZU7</accession>
<dbReference type="EMBL" id="WKKW01000006">
    <property type="protein sequence ID" value="MSD91614.1"/>
    <property type="molecule type" value="Genomic_DNA"/>
</dbReference>
<keyword evidence="1" id="KW-0472">Membrane</keyword>
<evidence type="ECO:0000313" key="2">
    <source>
        <dbReference type="EMBL" id="MSD91614.1"/>
    </source>
</evidence>
<evidence type="ECO:0000313" key="3">
    <source>
        <dbReference type="Proteomes" id="UP000436357"/>
    </source>
</evidence>
<comment type="caution">
    <text evidence="2">The sequence shown here is derived from an EMBL/GenBank/DDBJ whole genome shotgun (WGS) entry which is preliminary data.</text>
</comment>
<proteinExistence type="predicted"/>
<sequence>MTCSDWISIICASISLVVAIVIAGLQLWQSGRMAKFERRQDERDERRHAEEVKSQAVSFISKHYADRGLIPLCAMAAMHNDLHYYSREMYREFCCMTLEVQNRVLEYCGLDLRVVEEEGLFERCVEAVAEILRTRFPGDESPFYDSGKYVLRSLEHYGGEKIPAERINYRSPCAASPRVVNLDGASSYESRITDVLSESFRGEGPEQPISVLERKYGFNTVSEIEACKFATVLAQYIAIYGSKDDDSSKKYGAPGRYAGETISTMEDLFLQAVFEIYIHLVLQEREA</sequence>
<name>A0A6N7TZU7_9BIFI</name>
<reference evidence="2 3" key="1">
    <citation type="submission" date="2019-11" db="EMBL/GenBank/DDBJ databases">
        <title>Draft Genome Sequence of Plant Growth-Promoting Rhizosphere-Associated Bacteria.</title>
        <authorList>
            <person name="Vasilyev I.Y."/>
            <person name="Radchenko V."/>
            <person name="Ilnitskaya E.V."/>
        </authorList>
    </citation>
    <scope>NUCLEOTIDE SEQUENCE [LARGE SCALE GENOMIC DNA]</scope>
    <source>
        <strain evidence="2 3">VRA_9sq_n</strain>
    </source>
</reference>
<keyword evidence="1" id="KW-1133">Transmembrane helix</keyword>
<protein>
    <submittedName>
        <fullName evidence="2">Uncharacterized protein</fullName>
    </submittedName>
</protein>
<gene>
    <name evidence="2" type="ORF">GKC41_08170</name>
</gene>
<dbReference type="OrthoDB" id="3235809at2"/>
<dbReference type="Proteomes" id="UP000436357">
    <property type="component" value="Unassembled WGS sequence"/>
</dbReference>
<dbReference type="AlphaFoldDB" id="A0A6N7TZU7"/>
<keyword evidence="1" id="KW-0812">Transmembrane</keyword>
<evidence type="ECO:0000256" key="1">
    <source>
        <dbReference type="SAM" id="Phobius"/>
    </source>
</evidence>